<organism evidence="2 3">
    <name type="scientific">Aulographum hederae CBS 113979</name>
    <dbReference type="NCBI Taxonomy" id="1176131"/>
    <lineage>
        <taxon>Eukaryota</taxon>
        <taxon>Fungi</taxon>
        <taxon>Dikarya</taxon>
        <taxon>Ascomycota</taxon>
        <taxon>Pezizomycotina</taxon>
        <taxon>Dothideomycetes</taxon>
        <taxon>Pleosporomycetidae</taxon>
        <taxon>Aulographales</taxon>
        <taxon>Aulographaceae</taxon>
    </lineage>
</organism>
<feature type="region of interest" description="Disordered" evidence="1">
    <location>
        <begin position="71"/>
        <end position="98"/>
    </location>
</feature>
<evidence type="ECO:0000313" key="2">
    <source>
        <dbReference type="EMBL" id="KAF1988972.1"/>
    </source>
</evidence>
<feature type="region of interest" description="Disordered" evidence="1">
    <location>
        <begin position="1"/>
        <end position="24"/>
    </location>
</feature>
<feature type="region of interest" description="Disordered" evidence="1">
    <location>
        <begin position="172"/>
        <end position="193"/>
    </location>
</feature>
<evidence type="ECO:0000256" key="1">
    <source>
        <dbReference type="SAM" id="MobiDB-lite"/>
    </source>
</evidence>
<dbReference type="EMBL" id="ML977146">
    <property type="protein sequence ID" value="KAF1988972.1"/>
    <property type="molecule type" value="Genomic_DNA"/>
</dbReference>
<accession>A0A6G1H7D2</accession>
<evidence type="ECO:0000313" key="3">
    <source>
        <dbReference type="Proteomes" id="UP000800041"/>
    </source>
</evidence>
<gene>
    <name evidence="2" type="ORF">K402DRAFT_452255</name>
</gene>
<reference evidence="2" key="1">
    <citation type="journal article" date="2020" name="Stud. Mycol.">
        <title>101 Dothideomycetes genomes: a test case for predicting lifestyles and emergence of pathogens.</title>
        <authorList>
            <person name="Haridas S."/>
            <person name="Albert R."/>
            <person name="Binder M."/>
            <person name="Bloem J."/>
            <person name="Labutti K."/>
            <person name="Salamov A."/>
            <person name="Andreopoulos B."/>
            <person name="Baker S."/>
            <person name="Barry K."/>
            <person name="Bills G."/>
            <person name="Bluhm B."/>
            <person name="Cannon C."/>
            <person name="Castanera R."/>
            <person name="Culley D."/>
            <person name="Daum C."/>
            <person name="Ezra D."/>
            <person name="Gonzalez J."/>
            <person name="Henrissat B."/>
            <person name="Kuo A."/>
            <person name="Liang C."/>
            <person name="Lipzen A."/>
            <person name="Lutzoni F."/>
            <person name="Magnuson J."/>
            <person name="Mondo S."/>
            <person name="Nolan M."/>
            <person name="Ohm R."/>
            <person name="Pangilinan J."/>
            <person name="Park H.-J."/>
            <person name="Ramirez L."/>
            <person name="Alfaro M."/>
            <person name="Sun H."/>
            <person name="Tritt A."/>
            <person name="Yoshinaga Y."/>
            <person name="Zwiers L.-H."/>
            <person name="Turgeon B."/>
            <person name="Goodwin S."/>
            <person name="Spatafora J."/>
            <person name="Crous P."/>
            <person name="Grigoriev I."/>
        </authorList>
    </citation>
    <scope>NUCLEOTIDE SEQUENCE</scope>
    <source>
        <strain evidence="2">CBS 113979</strain>
    </source>
</reference>
<keyword evidence="3" id="KW-1185">Reference proteome</keyword>
<name>A0A6G1H7D2_9PEZI</name>
<sequence>MLPPGNTASGGRRRGQRDSPRSLYKARKAYLREMRRETKHTEELRWILYDTLEAYAPFIQRFAGQTPKKTYTVHERSPGGSLTRTKLYPATPDPEPNPVFSYSLRSLDENYESGEDGELEEIVQDNPSNYGPPRESTPVCLLDLEIRGPAYEPRRPRSMYRLGDMGRIQAEYLTDEEDDQDGDDMESDEESDDGYLSCCMGLARFGFQAMASTVISLCCSQGRTRGPRRTRL</sequence>
<protein>
    <submittedName>
        <fullName evidence="2">Uncharacterized protein</fullName>
    </submittedName>
</protein>
<proteinExistence type="predicted"/>
<dbReference type="Proteomes" id="UP000800041">
    <property type="component" value="Unassembled WGS sequence"/>
</dbReference>
<feature type="compositionally biased region" description="Acidic residues" evidence="1">
    <location>
        <begin position="173"/>
        <end position="193"/>
    </location>
</feature>
<dbReference type="AlphaFoldDB" id="A0A6G1H7D2"/>